<dbReference type="RefSeq" id="XP_001910542.1">
    <property type="nucleotide sequence ID" value="XM_001910507.1"/>
</dbReference>
<reference evidence="1" key="2">
    <citation type="submission" date="2008-07" db="EMBL/GenBank/DDBJ databases">
        <authorList>
            <person name="Genoscope - CEA"/>
        </authorList>
    </citation>
    <scope>NUCLEOTIDE SEQUENCE</scope>
    <source>
        <strain evidence="1">S mat+</strain>
    </source>
</reference>
<dbReference type="HOGENOM" id="CLU_1272762_0_0_1"/>
<dbReference type="GeneID" id="6194367"/>
<sequence length="217" mass="25100">MNYHLLLHEAEKRSTCSESPLAFALDEMDKVNKFFTVRSMRNHWTHLRDMPQARGLDEYRKGGNCTFLALAIQARLTKYVKTKLDTEPGTLRSKSGTPLLDYALRPRRVTPMTMRYHSVRDECGIDIEMVQLLLDRGANPNQQVHLNEGRTVWALFLVSCYESTLRNEATKLLKEVWFRVCKLMIRYHASSTAWFDNNTSKPLTVEGILGVLWYGVD</sequence>
<name>B2B3J1_PODAN</name>
<dbReference type="OrthoDB" id="443402at2759"/>
<reference evidence="1" key="1">
    <citation type="journal article" date="2008" name="Genome Biol.">
        <title>The genome sequence of the model ascomycete fungus Podospora anserina.</title>
        <authorList>
            <person name="Espagne E."/>
            <person name="Lespinet O."/>
            <person name="Malagnac F."/>
            <person name="Da Silva C."/>
            <person name="Jaillon O."/>
            <person name="Porcel B.M."/>
            <person name="Couloux A."/>
            <person name="Aury J.-M."/>
            <person name="Segurens B."/>
            <person name="Poulain J."/>
            <person name="Anthouard V."/>
            <person name="Grossetete S."/>
            <person name="Khalili H."/>
            <person name="Coppin E."/>
            <person name="Dequard-Chablat M."/>
            <person name="Picard M."/>
            <person name="Contamine V."/>
            <person name="Arnaise S."/>
            <person name="Bourdais A."/>
            <person name="Berteaux-Lecellier V."/>
            <person name="Gautheret D."/>
            <person name="de Vries R.P."/>
            <person name="Battaglia E."/>
            <person name="Coutinho P.M."/>
            <person name="Danchin E.G.J."/>
            <person name="Henrissat B."/>
            <person name="El Khoury R."/>
            <person name="Sainsard-Chanet A."/>
            <person name="Boivin A."/>
            <person name="Pinan-Lucarre B."/>
            <person name="Sellem C.H."/>
            <person name="Debuchy R."/>
            <person name="Wincker P."/>
            <person name="Weissenbach J."/>
            <person name="Silar P."/>
        </authorList>
    </citation>
    <scope>NUCLEOTIDE SEQUENCE [LARGE SCALE GENOMIC DNA]</scope>
    <source>
        <strain evidence="1">S mat+</strain>
    </source>
</reference>
<dbReference type="Gene3D" id="1.25.40.20">
    <property type="entry name" value="Ankyrin repeat-containing domain"/>
    <property type="match status" value="1"/>
</dbReference>
<dbReference type="KEGG" id="pan:PODANSg7580"/>
<protein>
    <submittedName>
        <fullName evidence="1">Podospora anserina S mat+ genomic DNA chromosome 6, supercontig 2</fullName>
    </submittedName>
</protein>
<accession>B2B3J1</accession>
<proteinExistence type="predicted"/>
<dbReference type="InterPro" id="IPR036770">
    <property type="entry name" value="Ankyrin_rpt-contain_sf"/>
</dbReference>
<dbReference type="AlphaFoldDB" id="B2B3J1"/>
<gene>
    <name evidence="1" type="ORF">PODANS_6_6360</name>
</gene>
<dbReference type="VEuPathDB" id="FungiDB:PODANS_6_6360"/>
<organism evidence="1">
    <name type="scientific">Podospora anserina (strain S / ATCC MYA-4624 / DSM 980 / FGSC 10383)</name>
    <name type="common">Pleurage anserina</name>
    <dbReference type="NCBI Taxonomy" id="515849"/>
    <lineage>
        <taxon>Eukaryota</taxon>
        <taxon>Fungi</taxon>
        <taxon>Dikarya</taxon>
        <taxon>Ascomycota</taxon>
        <taxon>Pezizomycotina</taxon>
        <taxon>Sordariomycetes</taxon>
        <taxon>Sordariomycetidae</taxon>
        <taxon>Sordariales</taxon>
        <taxon>Podosporaceae</taxon>
        <taxon>Podospora</taxon>
        <taxon>Podospora anserina</taxon>
    </lineage>
</organism>
<evidence type="ECO:0000313" key="1">
    <source>
        <dbReference type="EMBL" id="CAP71677.1"/>
    </source>
</evidence>
<dbReference type="EMBL" id="CU638744">
    <property type="protein sequence ID" value="CAP71677.1"/>
    <property type="molecule type" value="Genomic_DNA"/>
</dbReference>